<feature type="domain" description="Gfo/Idh/MocA-like oxidoreductase C-terminal" evidence="4">
    <location>
        <begin position="147"/>
        <end position="355"/>
    </location>
</feature>
<evidence type="ECO:0000313" key="5">
    <source>
        <dbReference type="EMBL" id="MBB5434940.1"/>
    </source>
</evidence>
<dbReference type="InterPro" id="IPR036291">
    <property type="entry name" value="NAD(P)-bd_dom_sf"/>
</dbReference>
<dbReference type="InterPro" id="IPR000683">
    <property type="entry name" value="Gfo/Idh/MocA-like_OxRdtase_N"/>
</dbReference>
<dbReference type="Pfam" id="PF01408">
    <property type="entry name" value="GFO_IDH_MocA"/>
    <property type="match status" value="1"/>
</dbReference>
<evidence type="ECO:0000256" key="2">
    <source>
        <dbReference type="ARBA" id="ARBA00023002"/>
    </source>
</evidence>
<comment type="caution">
    <text evidence="5">The sequence shown here is derived from an EMBL/GenBank/DDBJ whole genome shotgun (WGS) entry which is preliminary data.</text>
</comment>
<dbReference type="PANTHER" id="PTHR43708:SF5">
    <property type="entry name" value="CONSERVED EXPRESSED OXIDOREDUCTASE (EUROFUNG)-RELATED"/>
    <property type="match status" value="1"/>
</dbReference>
<dbReference type="Proteomes" id="UP000572635">
    <property type="component" value="Unassembled WGS sequence"/>
</dbReference>
<organism evidence="5 6">
    <name type="scientific">Nocardiopsis composta</name>
    <dbReference type="NCBI Taxonomy" id="157465"/>
    <lineage>
        <taxon>Bacteria</taxon>
        <taxon>Bacillati</taxon>
        <taxon>Actinomycetota</taxon>
        <taxon>Actinomycetes</taxon>
        <taxon>Streptosporangiales</taxon>
        <taxon>Nocardiopsidaceae</taxon>
        <taxon>Nocardiopsis</taxon>
    </lineage>
</organism>
<accession>A0A7W8QS82</accession>
<dbReference type="AlphaFoldDB" id="A0A7W8QS82"/>
<protein>
    <submittedName>
        <fullName evidence="5">Putative dehydrogenase</fullName>
    </submittedName>
</protein>
<dbReference type="PANTHER" id="PTHR43708">
    <property type="entry name" value="CONSERVED EXPRESSED OXIDOREDUCTASE (EUROFUNG)"/>
    <property type="match status" value="1"/>
</dbReference>
<dbReference type="GO" id="GO:0000166">
    <property type="term" value="F:nucleotide binding"/>
    <property type="evidence" value="ECO:0007669"/>
    <property type="project" value="InterPro"/>
</dbReference>
<dbReference type="GO" id="GO:0016491">
    <property type="term" value="F:oxidoreductase activity"/>
    <property type="evidence" value="ECO:0007669"/>
    <property type="project" value="UniProtKB-KW"/>
</dbReference>
<keyword evidence="2" id="KW-0560">Oxidoreductase</keyword>
<evidence type="ECO:0000259" key="3">
    <source>
        <dbReference type="Pfam" id="PF01408"/>
    </source>
</evidence>
<dbReference type="SUPFAM" id="SSF51735">
    <property type="entry name" value="NAD(P)-binding Rossmann-fold domains"/>
    <property type="match status" value="1"/>
</dbReference>
<keyword evidence="6" id="KW-1185">Reference proteome</keyword>
<proteinExistence type="inferred from homology"/>
<dbReference type="InterPro" id="IPR051317">
    <property type="entry name" value="Gfo/Idh/MocA_oxidoreduct"/>
</dbReference>
<evidence type="ECO:0000256" key="1">
    <source>
        <dbReference type="ARBA" id="ARBA00010928"/>
    </source>
</evidence>
<dbReference type="Gene3D" id="3.30.360.10">
    <property type="entry name" value="Dihydrodipicolinate Reductase, domain 2"/>
    <property type="match status" value="1"/>
</dbReference>
<gene>
    <name evidence="5" type="ORF">HDA36_005024</name>
</gene>
<sequence length="361" mass="38641">MSSENGESGPQLHVVLIGYGKGGEVFHAPLIAATPGLKLAAVVTGNPERAAAVRRRYPGTEVIGSAEELWARAGEFEIAVVTTPNDTHAPLAAAALEAGLSVVVDKPFALGSAEARELVERAGRLGRVLTVYQNRRWDSDFLTLWRLIDEGTLGRVHRFESRFERWRPKAKDTWRDGGTVGQGAGILYDLGPHLIDQAINLFGPVAGVYAELDARRAGVAAEDDAFLALTHRSGVRSQLWMSALAARPGPRFRVLGDQGGFTVQGLDGQEERLMAGESPDAADWGVQPEETWGLAGAEDDVRPVPAARGAYPDFYAGVRDAVGEGEPLPVEPHEVVHGLEVIEAARRSAAEQRVVAPGEQG</sequence>
<name>A0A7W8QS82_9ACTN</name>
<dbReference type="InterPro" id="IPR004104">
    <property type="entry name" value="Gfo/Idh/MocA-like_OxRdtase_C"/>
</dbReference>
<dbReference type="Gene3D" id="3.40.50.720">
    <property type="entry name" value="NAD(P)-binding Rossmann-like Domain"/>
    <property type="match status" value="1"/>
</dbReference>
<dbReference type="RefSeq" id="WP_184396121.1">
    <property type="nucleotide sequence ID" value="NZ_BAAAJD010000028.1"/>
</dbReference>
<comment type="similarity">
    <text evidence="1">Belongs to the Gfo/Idh/MocA family.</text>
</comment>
<feature type="domain" description="Gfo/Idh/MocA-like oxidoreductase N-terminal" evidence="3">
    <location>
        <begin position="13"/>
        <end position="132"/>
    </location>
</feature>
<dbReference type="SUPFAM" id="SSF55347">
    <property type="entry name" value="Glyceraldehyde-3-phosphate dehydrogenase-like, C-terminal domain"/>
    <property type="match status" value="1"/>
</dbReference>
<dbReference type="EMBL" id="JACHDB010000001">
    <property type="protein sequence ID" value="MBB5434940.1"/>
    <property type="molecule type" value="Genomic_DNA"/>
</dbReference>
<dbReference type="Pfam" id="PF02894">
    <property type="entry name" value="GFO_IDH_MocA_C"/>
    <property type="match status" value="1"/>
</dbReference>
<evidence type="ECO:0000259" key="4">
    <source>
        <dbReference type="Pfam" id="PF02894"/>
    </source>
</evidence>
<evidence type="ECO:0000313" key="6">
    <source>
        <dbReference type="Proteomes" id="UP000572635"/>
    </source>
</evidence>
<reference evidence="5 6" key="1">
    <citation type="submission" date="2020-08" db="EMBL/GenBank/DDBJ databases">
        <title>Sequencing the genomes of 1000 actinobacteria strains.</title>
        <authorList>
            <person name="Klenk H.-P."/>
        </authorList>
    </citation>
    <scope>NUCLEOTIDE SEQUENCE [LARGE SCALE GENOMIC DNA]</scope>
    <source>
        <strain evidence="5 6">DSM 44551</strain>
    </source>
</reference>